<keyword evidence="1" id="KW-0812">Transmembrane</keyword>
<keyword evidence="1" id="KW-1133">Transmembrane helix</keyword>
<dbReference type="PANTHER" id="PTHR40044">
    <property type="entry name" value="INTEGRAL MEMBRANE PROTEIN-RELATED"/>
    <property type="match status" value="1"/>
</dbReference>
<dbReference type="OrthoDB" id="1706970at2"/>
<dbReference type="InterPro" id="IPR010387">
    <property type="entry name" value="QueT"/>
</dbReference>
<feature type="transmembrane region" description="Helical" evidence="1">
    <location>
        <begin position="105"/>
        <end position="125"/>
    </location>
</feature>
<organism evidence="2 3">
    <name type="scientific">Ligilactobacillus ruminis DSM 20403 = NBRC 102161</name>
    <dbReference type="NCBI Taxonomy" id="1423798"/>
    <lineage>
        <taxon>Bacteria</taxon>
        <taxon>Bacillati</taxon>
        <taxon>Bacillota</taxon>
        <taxon>Bacilli</taxon>
        <taxon>Lactobacillales</taxon>
        <taxon>Lactobacillaceae</taxon>
        <taxon>Ligilactobacillus</taxon>
    </lineage>
</organism>
<accession>A0A1I2T5Q0</accession>
<feature type="transmembrane region" description="Helical" evidence="1">
    <location>
        <begin position="77"/>
        <end position="93"/>
    </location>
</feature>
<protein>
    <submittedName>
        <fullName evidence="2">Uncharacterized membrane protein</fullName>
    </submittedName>
</protein>
<name>A0A1I2T5Q0_9LACO</name>
<dbReference type="EMBL" id="FOPI01000049">
    <property type="protein sequence ID" value="SFG60293.1"/>
    <property type="molecule type" value="Genomic_DNA"/>
</dbReference>
<feature type="transmembrane region" description="Helical" evidence="1">
    <location>
        <begin position="12"/>
        <end position="33"/>
    </location>
</feature>
<keyword evidence="1" id="KW-0472">Membrane</keyword>
<dbReference type="RefSeq" id="WP_046922309.1">
    <property type="nucleotide sequence ID" value="NZ_AYYL01000013.1"/>
</dbReference>
<dbReference type="AlphaFoldDB" id="A0A1I2T5Q0"/>
<proteinExistence type="predicted"/>
<reference evidence="3" key="1">
    <citation type="submission" date="2016-10" db="EMBL/GenBank/DDBJ databases">
        <authorList>
            <person name="Varghese N."/>
            <person name="Submissions S."/>
        </authorList>
    </citation>
    <scope>NUCLEOTIDE SEQUENCE [LARGE SCALE GENOMIC DNA]</scope>
    <source>
        <strain evidence="3">DSM 20403</strain>
    </source>
</reference>
<sequence>MSNTQSKVANLAKAGVVAGLYVAITLLLAPFSFGAVQLRLSELFNNLSVFNKRYIWAVTLGCAIANLTSPLGVVDVIFGSLGTLVMTSLSYYLTRNVESVPKKLAICVIICALMSWSVALELYFVSKAPFWMTYLTVGIGELISMAIGAIIVYGISKVVDLTE</sequence>
<feature type="transmembrane region" description="Helical" evidence="1">
    <location>
        <begin position="131"/>
        <end position="155"/>
    </location>
</feature>
<evidence type="ECO:0000313" key="2">
    <source>
        <dbReference type="EMBL" id="SFG60293.1"/>
    </source>
</evidence>
<dbReference type="Proteomes" id="UP000182635">
    <property type="component" value="Unassembled WGS sequence"/>
</dbReference>
<gene>
    <name evidence="2" type="ORF">SAMN02910432_01999</name>
</gene>
<evidence type="ECO:0000313" key="3">
    <source>
        <dbReference type="Proteomes" id="UP000182635"/>
    </source>
</evidence>
<dbReference type="PANTHER" id="PTHR40044:SF1">
    <property type="entry name" value="INTEGRAL MEMBRANE PROTEIN"/>
    <property type="match status" value="1"/>
</dbReference>
<dbReference type="PIRSF" id="PIRSF031501">
    <property type="entry name" value="QueT"/>
    <property type="match status" value="1"/>
</dbReference>
<evidence type="ECO:0000256" key="1">
    <source>
        <dbReference type="SAM" id="Phobius"/>
    </source>
</evidence>
<dbReference type="Pfam" id="PF06177">
    <property type="entry name" value="QueT"/>
    <property type="match status" value="1"/>
</dbReference>